<evidence type="ECO:0000313" key="2">
    <source>
        <dbReference type="Proteomes" id="UP001055811"/>
    </source>
</evidence>
<dbReference type="Proteomes" id="UP001055811">
    <property type="component" value="Linkage Group LG04"/>
</dbReference>
<keyword evidence="2" id="KW-1185">Reference proteome</keyword>
<proteinExistence type="predicted"/>
<name>A0ACB9E400_CICIN</name>
<reference evidence="2" key="1">
    <citation type="journal article" date="2022" name="Mol. Ecol. Resour.">
        <title>The genomes of chicory, endive, great burdock and yacon provide insights into Asteraceae palaeo-polyploidization history and plant inulin production.</title>
        <authorList>
            <person name="Fan W."/>
            <person name="Wang S."/>
            <person name="Wang H."/>
            <person name="Wang A."/>
            <person name="Jiang F."/>
            <person name="Liu H."/>
            <person name="Zhao H."/>
            <person name="Xu D."/>
            <person name="Zhang Y."/>
        </authorList>
    </citation>
    <scope>NUCLEOTIDE SEQUENCE [LARGE SCALE GENOMIC DNA]</scope>
    <source>
        <strain evidence="2">cv. Punajuju</strain>
    </source>
</reference>
<organism evidence="1 2">
    <name type="scientific">Cichorium intybus</name>
    <name type="common">Chicory</name>
    <dbReference type="NCBI Taxonomy" id="13427"/>
    <lineage>
        <taxon>Eukaryota</taxon>
        <taxon>Viridiplantae</taxon>
        <taxon>Streptophyta</taxon>
        <taxon>Embryophyta</taxon>
        <taxon>Tracheophyta</taxon>
        <taxon>Spermatophyta</taxon>
        <taxon>Magnoliopsida</taxon>
        <taxon>eudicotyledons</taxon>
        <taxon>Gunneridae</taxon>
        <taxon>Pentapetalae</taxon>
        <taxon>asterids</taxon>
        <taxon>campanulids</taxon>
        <taxon>Asterales</taxon>
        <taxon>Asteraceae</taxon>
        <taxon>Cichorioideae</taxon>
        <taxon>Cichorieae</taxon>
        <taxon>Cichoriinae</taxon>
        <taxon>Cichorium</taxon>
    </lineage>
</organism>
<evidence type="ECO:0000313" key="1">
    <source>
        <dbReference type="EMBL" id="KAI3753303.1"/>
    </source>
</evidence>
<reference evidence="1 2" key="2">
    <citation type="journal article" date="2022" name="Mol. Ecol. Resour.">
        <title>The genomes of chicory, endive, great burdock and yacon provide insights into Asteraceae paleo-polyploidization history and plant inulin production.</title>
        <authorList>
            <person name="Fan W."/>
            <person name="Wang S."/>
            <person name="Wang H."/>
            <person name="Wang A."/>
            <person name="Jiang F."/>
            <person name="Liu H."/>
            <person name="Zhao H."/>
            <person name="Xu D."/>
            <person name="Zhang Y."/>
        </authorList>
    </citation>
    <scope>NUCLEOTIDE SEQUENCE [LARGE SCALE GENOMIC DNA]</scope>
    <source>
        <strain evidence="2">cv. Punajuju</strain>
        <tissue evidence="1">Leaves</tissue>
    </source>
</reference>
<comment type="caution">
    <text evidence="1">The sequence shown here is derived from an EMBL/GenBank/DDBJ whole genome shotgun (WGS) entry which is preliminary data.</text>
</comment>
<gene>
    <name evidence="1" type="ORF">L2E82_25353</name>
</gene>
<sequence length="170" mass="17826">MHILLTLLLSSISTHNLLHVLFSQLVVSVLRFHHIIIMAKRSVAAYAILLLIFVLAIAEIATVKGKLCEKVSQTWSGKCEDKKCDKKCIGWEKALHGACHKREGKAGCFCYFDCAKKPPKDAKPAPPDALPPPPAGGSPPADGGGSPPPADGGGSPPPADGGGSPPPSRH</sequence>
<protein>
    <submittedName>
        <fullName evidence="1">Uncharacterized protein</fullName>
    </submittedName>
</protein>
<dbReference type="EMBL" id="CM042012">
    <property type="protein sequence ID" value="KAI3753303.1"/>
    <property type="molecule type" value="Genomic_DNA"/>
</dbReference>
<accession>A0ACB9E400</accession>